<keyword evidence="1" id="KW-0472">Membrane</keyword>
<gene>
    <name evidence="2" type="ORF">LCGC14_1520590</name>
</gene>
<accession>A0A0F9IYP6</accession>
<keyword evidence="1" id="KW-1133">Transmembrane helix</keyword>
<proteinExistence type="predicted"/>
<comment type="caution">
    <text evidence="2">The sequence shown here is derived from an EMBL/GenBank/DDBJ whole genome shotgun (WGS) entry which is preliminary data.</text>
</comment>
<protein>
    <submittedName>
        <fullName evidence="2">Uncharacterized protein</fullName>
    </submittedName>
</protein>
<evidence type="ECO:0000256" key="1">
    <source>
        <dbReference type="SAM" id="Phobius"/>
    </source>
</evidence>
<organism evidence="2">
    <name type="scientific">marine sediment metagenome</name>
    <dbReference type="NCBI Taxonomy" id="412755"/>
    <lineage>
        <taxon>unclassified sequences</taxon>
        <taxon>metagenomes</taxon>
        <taxon>ecological metagenomes</taxon>
    </lineage>
</organism>
<dbReference type="EMBL" id="LAZR01011273">
    <property type="protein sequence ID" value="KKM62539.1"/>
    <property type="molecule type" value="Genomic_DNA"/>
</dbReference>
<reference evidence="2" key="1">
    <citation type="journal article" date="2015" name="Nature">
        <title>Complex archaea that bridge the gap between prokaryotes and eukaryotes.</title>
        <authorList>
            <person name="Spang A."/>
            <person name="Saw J.H."/>
            <person name="Jorgensen S.L."/>
            <person name="Zaremba-Niedzwiedzka K."/>
            <person name="Martijn J."/>
            <person name="Lind A.E."/>
            <person name="van Eijk R."/>
            <person name="Schleper C."/>
            <person name="Guy L."/>
            <person name="Ettema T.J."/>
        </authorList>
    </citation>
    <scope>NUCLEOTIDE SEQUENCE</scope>
</reference>
<evidence type="ECO:0000313" key="2">
    <source>
        <dbReference type="EMBL" id="KKM62539.1"/>
    </source>
</evidence>
<keyword evidence="1" id="KW-0812">Transmembrane</keyword>
<feature type="non-terminal residue" evidence="2">
    <location>
        <position position="1"/>
    </location>
</feature>
<feature type="transmembrane region" description="Helical" evidence="1">
    <location>
        <begin position="47"/>
        <end position="65"/>
    </location>
</feature>
<sequence length="71" mass="7689">GVSGWRFYATLAAGGLALALQFGAPEYGNLAVFPLLLLALVYNNRTTPISVILWVSIILLTWRIVRGTLVS</sequence>
<dbReference type="AlphaFoldDB" id="A0A0F9IYP6"/>
<name>A0A0F9IYP6_9ZZZZ</name>